<proteinExistence type="predicted"/>
<keyword evidence="3" id="KW-1185">Reference proteome</keyword>
<sequence length="315" mass="36662">MNDTSSQPNCLVNNNNDLKPIFLGNSVYEFCNDKKNVDDQLTIWGLDNINTNDTTTALFDTNFNDYCENFNSEEPILNNKQCDCNCTATWQQLKQTFELTDEEILKGSKTLKFMFPEDIFYSLQVHPTNDYQDDNLDDFILDEEYMYTQLGDFNEIGPYQDANTAIEEKEPIIVNEPKVQPTIKKPIKPESRQTNVIDKEMTKSNDTKVVNKNIGSKNPDQKNIKNINQKQNSKNKSKSSKKQDKRYTESKLLVSLNNKEEENRMNNMKYVYTFGEDYRGGINYGHKNCVNFWMPIPHNKGWIDDKFLEAVSCIY</sequence>
<dbReference type="EMBL" id="CARXXK010000002">
    <property type="protein sequence ID" value="CAI6356662.1"/>
    <property type="molecule type" value="Genomic_DNA"/>
</dbReference>
<dbReference type="AlphaFoldDB" id="A0AAV0WLI3"/>
<dbReference type="Proteomes" id="UP001160148">
    <property type="component" value="Unassembled WGS sequence"/>
</dbReference>
<accession>A0AAV0WLI3</accession>
<comment type="caution">
    <text evidence="2">The sequence shown here is derived from an EMBL/GenBank/DDBJ whole genome shotgun (WGS) entry which is preliminary data.</text>
</comment>
<organism evidence="2 3">
    <name type="scientific">Macrosiphum euphorbiae</name>
    <name type="common">potato aphid</name>
    <dbReference type="NCBI Taxonomy" id="13131"/>
    <lineage>
        <taxon>Eukaryota</taxon>
        <taxon>Metazoa</taxon>
        <taxon>Ecdysozoa</taxon>
        <taxon>Arthropoda</taxon>
        <taxon>Hexapoda</taxon>
        <taxon>Insecta</taxon>
        <taxon>Pterygota</taxon>
        <taxon>Neoptera</taxon>
        <taxon>Paraneoptera</taxon>
        <taxon>Hemiptera</taxon>
        <taxon>Sternorrhyncha</taxon>
        <taxon>Aphidomorpha</taxon>
        <taxon>Aphidoidea</taxon>
        <taxon>Aphididae</taxon>
        <taxon>Macrosiphini</taxon>
        <taxon>Macrosiphum</taxon>
    </lineage>
</organism>
<reference evidence="2 3" key="1">
    <citation type="submission" date="2023-01" db="EMBL/GenBank/DDBJ databases">
        <authorList>
            <person name="Whitehead M."/>
        </authorList>
    </citation>
    <scope>NUCLEOTIDE SEQUENCE [LARGE SCALE GENOMIC DNA]</scope>
</reference>
<protein>
    <submittedName>
        <fullName evidence="2">Uncharacterized protein</fullName>
    </submittedName>
</protein>
<gene>
    <name evidence="2" type="ORF">MEUPH1_LOCUS12373</name>
</gene>
<evidence type="ECO:0000256" key="1">
    <source>
        <dbReference type="SAM" id="MobiDB-lite"/>
    </source>
</evidence>
<feature type="region of interest" description="Disordered" evidence="1">
    <location>
        <begin position="210"/>
        <end position="247"/>
    </location>
</feature>
<evidence type="ECO:0000313" key="3">
    <source>
        <dbReference type="Proteomes" id="UP001160148"/>
    </source>
</evidence>
<evidence type="ECO:0000313" key="2">
    <source>
        <dbReference type="EMBL" id="CAI6356662.1"/>
    </source>
</evidence>
<name>A0AAV0WLI3_9HEMI</name>